<dbReference type="GO" id="GO:0005829">
    <property type="term" value="C:cytosol"/>
    <property type="evidence" value="ECO:0007669"/>
    <property type="project" value="TreeGrafter"/>
</dbReference>
<dbReference type="GO" id="GO:0033202">
    <property type="term" value="C:DNA helicase complex"/>
    <property type="evidence" value="ECO:0007669"/>
    <property type="project" value="TreeGrafter"/>
</dbReference>
<dbReference type="SUPFAM" id="SSF52540">
    <property type="entry name" value="P-loop containing nucleoside triphosphate hydrolases"/>
    <property type="match status" value="1"/>
</dbReference>
<dbReference type="RefSeq" id="WP_014820398.1">
    <property type="nucleotide sequence ID" value="NC_018028.1"/>
</dbReference>
<dbReference type="PROSITE" id="PS51198">
    <property type="entry name" value="UVRD_HELICASE_ATP_BIND"/>
    <property type="match status" value="1"/>
</dbReference>
<evidence type="ECO:0000313" key="8">
    <source>
        <dbReference type="EMBL" id="AFM33449.1"/>
    </source>
</evidence>
<dbReference type="Gene3D" id="3.40.50.300">
    <property type="entry name" value="P-loop containing nucleotide triphosphate hydrolases"/>
    <property type="match status" value="3"/>
</dbReference>
<reference evidence="8 9" key="1">
    <citation type="journal article" date="2012" name="J. Bacteriol.">
        <title>Complete Genome Sequence of the Naphthalene-Degrading Bacterium Pseudomonas stutzeri AN10 (CCUG 29243).</title>
        <authorList>
            <person name="Brunet-Galmes I."/>
            <person name="Busquets A."/>
            <person name="Pena A."/>
            <person name="Gomila M."/>
            <person name="Nogales B."/>
            <person name="Garcia-Valdes E."/>
            <person name="Lalucat J."/>
            <person name="Bennasar A."/>
            <person name="Bosch R."/>
        </authorList>
    </citation>
    <scope>NUCLEOTIDE SEQUENCE [LARGE SCALE GENOMIC DNA]</scope>
    <source>
        <strain evidence="8 9">CCUG 29243</strain>
    </source>
</reference>
<accession>I4CTP2</accession>
<evidence type="ECO:0000256" key="2">
    <source>
        <dbReference type="ARBA" id="ARBA00022801"/>
    </source>
</evidence>
<protein>
    <submittedName>
        <fullName evidence="8">Helicase</fullName>
    </submittedName>
</protein>
<dbReference type="GO" id="GO:0005524">
    <property type="term" value="F:ATP binding"/>
    <property type="evidence" value="ECO:0007669"/>
    <property type="project" value="UniProtKB-UniRule"/>
</dbReference>
<dbReference type="Pfam" id="PF00580">
    <property type="entry name" value="UvrD-helicase"/>
    <property type="match status" value="1"/>
</dbReference>
<evidence type="ECO:0000256" key="3">
    <source>
        <dbReference type="ARBA" id="ARBA00022806"/>
    </source>
</evidence>
<dbReference type="GO" id="GO:0043138">
    <property type="term" value="F:3'-5' DNA helicase activity"/>
    <property type="evidence" value="ECO:0007669"/>
    <property type="project" value="TreeGrafter"/>
</dbReference>
<dbReference type="PANTHER" id="PTHR11070">
    <property type="entry name" value="UVRD / RECB / PCRA DNA HELICASE FAMILY MEMBER"/>
    <property type="match status" value="1"/>
</dbReference>
<evidence type="ECO:0000256" key="4">
    <source>
        <dbReference type="ARBA" id="ARBA00022840"/>
    </source>
</evidence>
<dbReference type="InterPro" id="IPR014016">
    <property type="entry name" value="UvrD-like_ATP-bd"/>
</dbReference>
<evidence type="ECO:0000313" key="9">
    <source>
        <dbReference type="Proteomes" id="UP000006063"/>
    </source>
</evidence>
<name>I4CTP2_STUST</name>
<evidence type="ECO:0000259" key="7">
    <source>
        <dbReference type="PROSITE" id="PS51198"/>
    </source>
</evidence>
<dbReference type="PATRIC" id="fig|1196835.3.peg.2227"/>
<dbReference type="HOGENOM" id="CLU_015926_0_0_6"/>
<dbReference type="Proteomes" id="UP000006063">
    <property type="component" value="Chromosome"/>
</dbReference>
<dbReference type="PANTHER" id="PTHR11070:SF63">
    <property type="entry name" value="DNA HELICASE IV"/>
    <property type="match status" value="1"/>
</dbReference>
<organism evidence="8 9">
    <name type="scientific">Stutzerimonas stutzeri CCUG 29243</name>
    <dbReference type="NCBI Taxonomy" id="1196835"/>
    <lineage>
        <taxon>Bacteria</taxon>
        <taxon>Pseudomonadati</taxon>
        <taxon>Pseudomonadota</taxon>
        <taxon>Gammaproteobacteria</taxon>
        <taxon>Pseudomonadales</taxon>
        <taxon>Pseudomonadaceae</taxon>
        <taxon>Stutzerimonas</taxon>
    </lineage>
</organism>
<evidence type="ECO:0000256" key="5">
    <source>
        <dbReference type="PROSITE-ProRule" id="PRU00560"/>
    </source>
</evidence>
<keyword evidence="4 5" id="KW-0067">ATP-binding</keyword>
<dbReference type="InterPro" id="IPR027417">
    <property type="entry name" value="P-loop_NTPase"/>
</dbReference>
<keyword evidence="1 5" id="KW-0547">Nucleotide-binding</keyword>
<dbReference type="GO" id="GO:0016787">
    <property type="term" value="F:hydrolase activity"/>
    <property type="evidence" value="ECO:0007669"/>
    <property type="project" value="UniProtKB-UniRule"/>
</dbReference>
<dbReference type="EMBL" id="CP003677">
    <property type="protein sequence ID" value="AFM33449.1"/>
    <property type="molecule type" value="Genomic_DNA"/>
</dbReference>
<proteinExistence type="predicted"/>
<keyword evidence="2 5" id="KW-0378">Hydrolase</keyword>
<dbReference type="GO" id="GO:0000725">
    <property type="term" value="P:recombinational repair"/>
    <property type="evidence" value="ECO:0007669"/>
    <property type="project" value="TreeGrafter"/>
</dbReference>
<evidence type="ECO:0000256" key="6">
    <source>
        <dbReference type="SAM" id="MobiDB-lite"/>
    </source>
</evidence>
<dbReference type="KEGG" id="psc:A458_11060"/>
<sequence>MFSAVKRYRALVAGVLQRCFPRTSAHLRDEDELLFRRWGGAPGKANKATASKRRGKPATKSKSKSEGPPHATAKPRKAAAQGIYAAAQLKVEDAQVQAMRDRVEQAVAAGIVSAPSQEQWAMILSRSPVTRIFAGAGSGKSTTLLLRVVFMLCHMGVEPGRLTVISFTNASCAQLREQLVRVLGFWQVPFDAQQARQCVRTFHSAMAQLAREVLARPVWFEQLDDKAAAADEPDNPLATARLRTAQVRLLKQAYQQCYTEQATFREQVHRLLDLPEPAAEAEQGKRAAPKAPGDAFTLAGEFTPLPLYEAFYTQAAFIESIGIRIDQLQAAGLQCASREKDFIEALVSFHGYFRAALREQGLLTFNEAFQQLTERLASGSDMSQASLAPFEHLLIDEFQDISPQIVQWLQALHRRLARQKSSPSLMAIGDDWQSIYGWRGSSPELFMEFDRHFPRRGAKGSETLLLETNYRSIEPVIRDGEAVLAGVRFKQAKTSRPNRPMQPGDHGVRLVTGFELNGGLAQLVAEIKAQCAHVVERGSRERTAVLLLGRRNDTLRAIQAELDRKLPVKAYTIHRAKGLQAEVAIVVDDCLPPQPHPLRNALYAYCGFFRNSYDQAMADESLRLAYVAITRGVSRVLWYTRKAQGATALLRPRG</sequence>
<dbReference type="eggNOG" id="COG0210">
    <property type="taxonomic scope" value="Bacteria"/>
</dbReference>
<dbReference type="GO" id="GO:0003677">
    <property type="term" value="F:DNA binding"/>
    <property type="evidence" value="ECO:0007669"/>
    <property type="project" value="InterPro"/>
</dbReference>
<gene>
    <name evidence="8" type="ORF">A458_11060</name>
</gene>
<feature type="domain" description="UvrD-like helicase ATP-binding" evidence="7">
    <location>
        <begin position="113"/>
        <end position="473"/>
    </location>
</feature>
<dbReference type="InterPro" id="IPR000212">
    <property type="entry name" value="DNA_helicase_UvrD/REP"/>
</dbReference>
<dbReference type="AlphaFoldDB" id="I4CTP2"/>
<feature type="binding site" evidence="5">
    <location>
        <begin position="134"/>
        <end position="141"/>
    </location>
    <ligand>
        <name>ATP</name>
        <dbReference type="ChEBI" id="CHEBI:30616"/>
    </ligand>
</feature>
<keyword evidence="3 5" id="KW-0347">Helicase</keyword>
<feature type="compositionally biased region" description="Basic residues" evidence="6">
    <location>
        <begin position="50"/>
        <end position="62"/>
    </location>
</feature>
<feature type="region of interest" description="Disordered" evidence="6">
    <location>
        <begin position="42"/>
        <end position="77"/>
    </location>
</feature>
<evidence type="ECO:0000256" key="1">
    <source>
        <dbReference type="ARBA" id="ARBA00022741"/>
    </source>
</evidence>